<dbReference type="GO" id="GO:0005737">
    <property type="term" value="C:cytoplasm"/>
    <property type="evidence" value="ECO:0007669"/>
    <property type="project" value="TreeGrafter"/>
</dbReference>
<dbReference type="FunCoup" id="Q2H0Q5">
    <property type="interactions" value="697"/>
</dbReference>
<keyword evidence="4" id="KW-0414">Isoprene biosynthesis</keyword>
<dbReference type="PIRSF" id="PIRSF018427">
    <property type="entry name" value="Isopntndiph_ism"/>
    <property type="match status" value="1"/>
</dbReference>
<dbReference type="GO" id="GO:0050992">
    <property type="term" value="P:dimethylallyl diphosphate biosynthetic process"/>
    <property type="evidence" value="ECO:0007669"/>
    <property type="project" value="UniProtKB-UniPathway"/>
</dbReference>
<comment type="catalytic activity">
    <reaction evidence="6">
        <text>isopentenyl diphosphate = dimethylallyl diphosphate</text>
        <dbReference type="Rhea" id="RHEA:23284"/>
        <dbReference type="ChEBI" id="CHEBI:57623"/>
        <dbReference type="ChEBI" id="CHEBI:128769"/>
        <dbReference type="EC" id="5.3.3.2"/>
    </reaction>
    <physiologicalReaction direction="left-to-right" evidence="6">
        <dbReference type="Rhea" id="RHEA:23285"/>
    </physiologicalReaction>
</comment>
<evidence type="ECO:0000256" key="4">
    <source>
        <dbReference type="ARBA" id="ARBA00023229"/>
    </source>
</evidence>
<dbReference type="Proteomes" id="UP000001056">
    <property type="component" value="Unassembled WGS sequence"/>
</dbReference>
<feature type="domain" description="Nudix hydrolase" evidence="7">
    <location>
        <begin position="86"/>
        <end position="210"/>
    </location>
</feature>
<name>Q2H0Q5_CHAGB</name>
<dbReference type="AlphaFoldDB" id="Q2H0Q5"/>
<evidence type="ECO:0000256" key="2">
    <source>
        <dbReference type="ARBA" id="ARBA00007579"/>
    </source>
</evidence>
<reference evidence="9" key="1">
    <citation type="journal article" date="2015" name="Genome Announc.">
        <title>Draft genome sequence of the cellulolytic fungus Chaetomium globosum.</title>
        <authorList>
            <person name="Cuomo C.A."/>
            <person name="Untereiner W.A."/>
            <person name="Ma L.-J."/>
            <person name="Grabherr M."/>
            <person name="Birren B.W."/>
        </authorList>
    </citation>
    <scope>NUCLEOTIDE SEQUENCE [LARGE SCALE GENOMIC DNA]</scope>
    <source>
        <strain evidence="9">ATCC 6205 / CBS 148.51 / DSM 1962 / NBRC 6347 / NRRL 1970</strain>
    </source>
</reference>
<comment type="similarity">
    <text evidence="2">Belongs to the IPP isomerase type 1 family.</text>
</comment>
<accession>Q2H0Q5</accession>
<organism evidence="8 9">
    <name type="scientific">Chaetomium globosum (strain ATCC 6205 / CBS 148.51 / DSM 1962 / NBRC 6347 / NRRL 1970)</name>
    <name type="common">Soil fungus</name>
    <dbReference type="NCBI Taxonomy" id="306901"/>
    <lineage>
        <taxon>Eukaryota</taxon>
        <taxon>Fungi</taxon>
        <taxon>Dikarya</taxon>
        <taxon>Ascomycota</taxon>
        <taxon>Pezizomycotina</taxon>
        <taxon>Sordariomycetes</taxon>
        <taxon>Sordariomycetidae</taxon>
        <taxon>Sordariales</taxon>
        <taxon>Chaetomiaceae</taxon>
        <taxon>Chaetomium</taxon>
    </lineage>
</organism>
<dbReference type="PANTHER" id="PTHR10885:SF0">
    <property type="entry name" value="ISOPENTENYL-DIPHOSPHATE DELTA-ISOMERASE"/>
    <property type="match status" value="1"/>
</dbReference>
<dbReference type="GeneID" id="4392284"/>
<dbReference type="PANTHER" id="PTHR10885">
    <property type="entry name" value="ISOPENTENYL-DIPHOSPHATE DELTA-ISOMERASE"/>
    <property type="match status" value="1"/>
</dbReference>
<dbReference type="VEuPathDB" id="FungiDB:CHGG_04641"/>
<dbReference type="InterPro" id="IPR011876">
    <property type="entry name" value="IsopentenylPP_isomerase_typ1"/>
</dbReference>
<dbReference type="GO" id="GO:0006696">
    <property type="term" value="P:ergosterol biosynthetic process"/>
    <property type="evidence" value="ECO:0007669"/>
    <property type="project" value="EnsemblFungi"/>
</dbReference>
<dbReference type="UniPathway" id="UPA00059">
    <property type="reaction ID" value="UER00104"/>
</dbReference>
<keyword evidence="5" id="KW-0413">Isomerase</keyword>
<dbReference type="PROSITE" id="PS51462">
    <property type="entry name" value="NUDIX"/>
    <property type="match status" value="1"/>
</dbReference>
<dbReference type="HOGENOM" id="CLU_060552_0_2_1"/>
<comment type="pathway">
    <text evidence="1">Isoprenoid biosynthesis; dimethylallyl diphosphate biosynthesis; dimethylallyl diphosphate from isopentenyl diphosphate: step 1/1.</text>
</comment>
<gene>
    <name evidence="8" type="ORF">CHGG_04641</name>
</gene>
<evidence type="ECO:0000256" key="6">
    <source>
        <dbReference type="ARBA" id="ARBA00029294"/>
    </source>
</evidence>
<proteinExistence type="inferred from homology"/>
<evidence type="ECO:0000259" key="7">
    <source>
        <dbReference type="PROSITE" id="PS51462"/>
    </source>
</evidence>
<evidence type="ECO:0000256" key="5">
    <source>
        <dbReference type="ARBA" id="ARBA00023235"/>
    </source>
</evidence>
<protein>
    <recommendedName>
        <fullName evidence="3">isopentenyl-diphosphate Delta-isomerase</fullName>
        <ecNumber evidence="3">5.3.3.2</ecNumber>
    </recommendedName>
</protein>
<dbReference type="GO" id="GO:0004452">
    <property type="term" value="F:isopentenyl-diphosphate delta-isomerase activity"/>
    <property type="evidence" value="ECO:0007669"/>
    <property type="project" value="UniProtKB-EC"/>
</dbReference>
<sequence length="239" mass="27017">MSTTTTTTTTTAEPITADSILRLFPDIDTSGAALEGHDEEQIRLMDEVCIVLDENDLPIGTASKKLCKCSCYATPETERWGENEASCTEPFSVFIFNDKNELLLQQRASEKITFPDMGTNTCCSHPLNVSNETGSTLEDAVRGVQNAAQRKLDHELGIKKEQSITSFFIKANVDLDPSENEVQATQYVSPDRLKAMFEDPTLKFTPWFKLICNSLLFDWWKHLDSGLEKYMNEQEIRRM</sequence>
<dbReference type="SUPFAM" id="SSF55811">
    <property type="entry name" value="Nudix"/>
    <property type="match status" value="1"/>
</dbReference>
<evidence type="ECO:0000256" key="3">
    <source>
        <dbReference type="ARBA" id="ARBA00012057"/>
    </source>
</evidence>
<dbReference type="InterPro" id="IPR000086">
    <property type="entry name" value="NUDIX_hydrolase_dom"/>
</dbReference>
<dbReference type="GO" id="GO:0009240">
    <property type="term" value="P:isopentenyl diphosphate biosynthetic process"/>
    <property type="evidence" value="ECO:0007669"/>
    <property type="project" value="TreeGrafter"/>
</dbReference>
<dbReference type="EMBL" id="CH408032">
    <property type="protein sequence ID" value="EAQ88022.1"/>
    <property type="molecule type" value="Genomic_DNA"/>
</dbReference>
<keyword evidence="9" id="KW-1185">Reference proteome</keyword>
<evidence type="ECO:0000313" key="8">
    <source>
        <dbReference type="EMBL" id="EAQ88022.1"/>
    </source>
</evidence>
<dbReference type="InParanoid" id="Q2H0Q5"/>
<dbReference type="CDD" id="cd02885">
    <property type="entry name" value="NUDIX_IPP_Isomerase"/>
    <property type="match status" value="1"/>
</dbReference>
<dbReference type="EC" id="5.3.3.2" evidence="3"/>
<dbReference type="Gene3D" id="3.90.79.10">
    <property type="entry name" value="Nucleoside Triphosphate Pyrophosphohydrolase"/>
    <property type="match status" value="2"/>
</dbReference>
<dbReference type="eggNOG" id="KOG0142">
    <property type="taxonomic scope" value="Eukaryota"/>
</dbReference>
<dbReference type="OMA" id="KAPFDNG"/>
<evidence type="ECO:0000256" key="1">
    <source>
        <dbReference type="ARBA" id="ARBA00004826"/>
    </source>
</evidence>
<dbReference type="STRING" id="306901.Q2H0Q5"/>
<dbReference type="GO" id="GO:0045337">
    <property type="term" value="P:farnesyl diphosphate biosynthetic process"/>
    <property type="evidence" value="ECO:0007669"/>
    <property type="project" value="EnsemblFungi"/>
</dbReference>
<dbReference type="OrthoDB" id="510307at2759"/>
<dbReference type="InterPro" id="IPR015797">
    <property type="entry name" value="NUDIX_hydrolase-like_dom_sf"/>
</dbReference>
<evidence type="ECO:0000313" key="9">
    <source>
        <dbReference type="Proteomes" id="UP000001056"/>
    </source>
</evidence>
<dbReference type="RefSeq" id="XP_001223855.1">
    <property type="nucleotide sequence ID" value="XM_001223854.1"/>
</dbReference>